<gene>
    <name evidence="4" type="ORF">HPB52_010220</name>
</gene>
<keyword evidence="2" id="KW-0732">Signal</keyword>
<feature type="region of interest" description="Disordered" evidence="1">
    <location>
        <begin position="544"/>
        <end position="563"/>
    </location>
</feature>
<dbReference type="GO" id="GO:0061343">
    <property type="term" value="P:cell adhesion involved in heart morphogenesis"/>
    <property type="evidence" value="ECO:0007669"/>
    <property type="project" value="TreeGrafter"/>
</dbReference>
<dbReference type="SUPFAM" id="SSF57903">
    <property type="entry name" value="FYVE/PHD zinc finger"/>
    <property type="match status" value="1"/>
</dbReference>
<name>A0A9D4PII7_RHISA</name>
<dbReference type="VEuPathDB" id="VectorBase:RSAN_053414"/>
<feature type="compositionally biased region" description="Basic and acidic residues" evidence="1">
    <location>
        <begin position="642"/>
        <end position="655"/>
    </location>
</feature>
<evidence type="ECO:0000313" key="4">
    <source>
        <dbReference type="EMBL" id="KAH7943710.1"/>
    </source>
</evidence>
<dbReference type="GO" id="GO:0003824">
    <property type="term" value="F:catalytic activity"/>
    <property type="evidence" value="ECO:0007669"/>
    <property type="project" value="InterPro"/>
</dbReference>
<feature type="domain" description="Reverse transcriptase" evidence="3">
    <location>
        <begin position="616"/>
        <end position="801"/>
    </location>
</feature>
<feature type="signal peptide" evidence="2">
    <location>
        <begin position="1"/>
        <end position="31"/>
    </location>
</feature>
<dbReference type="PROSITE" id="PS50878">
    <property type="entry name" value="RT_POL"/>
    <property type="match status" value="1"/>
</dbReference>
<dbReference type="InterPro" id="IPR000477">
    <property type="entry name" value="RT_dom"/>
</dbReference>
<dbReference type="InterPro" id="IPR005135">
    <property type="entry name" value="Endo/exonuclease/phosphatase"/>
</dbReference>
<evidence type="ECO:0000313" key="5">
    <source>
        <dbReference type="Proteomes" id="UP000821837"/>
    </source>
</evidence>
<evidence type="ECO:0000259" key="3">
    <source>
        <dbReference type="PROSITE" id="PS50878"/>
    </source>
</evidence>
<feature type="region of interest" description="Disordered" evidence="1">
    <location>
        <begin position="634"/>
        <end position="655"/>
    </location>
</feature>
<dbReference type="EMBL" id="JABSTV010001253">
    <property type="protein sequence ID" value="KAH7943710.1"/>
    <property type="molecule type" value="Genomic_DNA"/>
</dbReference>
<dbReference type="InterPro" id="IPR011011">
    <property type="entry name" value="Znf_FYVE_PHD"/>
</dbReference>
<evidence type="ECO:0000256" key="2">
    <source>
        <dbReference type="SAM" id="SignalP"/>
    </source>
</evidence>
<reference evidence="4" key="2">
    <citation type="submission" date="2021-09" db="EMBL/GenBank/DDBJ databases">
        <authorList>
            <person name="Jia N."/>
            <person name="Wang J."/>
            <person name="Shi W."/>
            <person name="Du L."/>
            <person name="Sun Y."/>
            <person name="Zhan W."/>
            <person name="Jiang J."/>
            <person name="Wang Q."/>
            <person name="Zhang B."/>
            <person name="Ji P."/>
            <person name="Sakyi L.B."/>
            <person name="Cui X."/>
            <person name="Yuan T."/>
            <person name="Jiang B."/>
            <person name="Yang W."/>
            <person name="Lam T.T.-Y."/>
            <person name="Chang Q."/>
            <person name="Ding S."/>
            <person name="Wang X."/>
            <person name="Zhu J."/>
            <person name="Ruan X."/>
            <person name="Zhao L."/>
            <person name="Wei J."/>
            <person name="Que T."/>
            <person name="Du C."/>
            <person name="Cheng J."/>
            <person name="Dai P."/>
            <person name="Han X."/>
            <person name="Huang E."/>
            <person name="Gao Y."/>
            <person name="Liu J."/>
            <person name="Shao H."/>
            <person name="Ye R."/>
            <person name="Li L."/>
            <person name="Wei W."/>
            <person name="Wang X."/>
            <person name="Wang C."/>
            <person name="Huo Q."/>
            <person name="Li W."/>
            <person name="Guo W."/>
            <person name="Chen H."/>
            <person name="Chen S."/>
            <person name="Zhou L."/>
            <person name="Zhou L."/>
            <person name="Ni X."/>
            <person name="Tian J."/>
            <person name="Zhou Y."/>
            <person name="Sheng Y."/>
            <person name="Liu T."/>
            <person name="Pan Y."/>
            <person name="Xia L."/>
            <person name="Li J."/>
            <person name="Zhao F."/>
            <person name="Cao W."/>
        </authorList>
    </citation>
    <scope>NUCLEOTIDE SEQUENCE</scope>
    <source>
        <strain evidence="4">Rsan-2018</strain>
        <tissue evidence="4">Larvae</tissue>
    </source>
</reference>
<reference evidence="4" key="1">
    <citation type="journal article" date="2020" name="Cell">
        <title>Large-Scale Comparative Analyses of Tick Genomes Elucidate Their Genetic Diversity and Vector Capacities.</title>
        <authorList>
            <consortium name="Tick Genome and Microbiome Consortium (TIGMIC)"/>
            <person name="Jia N."/>
            <person name="Wang J."/>
            <person name="Shi W."/>
            <person name="Du L."/>
            <person name="Sun Y."/>
            <person name="Zhan W."/>
            <person name="Jiang J.F."/>
            <person name="Wang Q."/>
            <person name="Zhang B."/>
            <person name="Ji P."/>
            <person name="Bell-Sakyi L."/>
            <person name="Cui X.M."/>
            <person name="Yuan T.T."/>
            <person name="Jiang B.G."/>
            <person name="Yang W.F."/>
            <person name="Lam T.T."/>
            <person name="Chang Q.C."/>
            <person name="Ding S.J."/>
            <person name="Wang X.J."/>
            <person name="Zhu J.G."/>
            <person name="Ruan X.D."/>
            <person name="Zhao L."/>
            <person name="Wei J.T."/>
            <person name="Ye R.Z."/>
            <person name="Que T.C."/>
            <person name="Du C.H."/>
            <person name="Zhou Y.H."/>
            <person name="Cheng J.X."/>
            <person name="Dai P.F."/>
            <person name="Guo W.B."/>
            <person name="Han X.H."/>
            <person name="Huang E.J."/>
            <person name="Li L.F."/>
            <person name="Wei W."/>
            <person name="Gao Y.C."/>
            <person name="Liu J.Z."/>
            <person name="Shao H.Z."/>
            <person name="Wang X."/>
            <person name="Wang C.C."/>
            <person name="Yang T.C."/>
            <person name="Huo Q.B."/>
            <person name="Li W."/>
            <person name="Chen H.Y."/>
            <person name="Chen S.E."/>
            <person name="Zhou L.G."/>
            <person name="Ni X.B."/>
            <person name="Tian J.H."/>
            <person name="Sheng Y."/>
            <person name="Liu T."/>
            <person name="Pan Y.S."/>
            <person name="Xia L.Y."/>
            <person name="Li J."/>
            <person name="Zhao F."/>
            <person name="Cao W.C."/>
        </authorList>
    </citation>
    <scope>NUCLEOTIDE SEQUENCE</scope>
    <source>
        <strain evidence="4">Rsan-2018</strain>
    </source>
</reference>
<proteinExistence type="predicted"/>
<dbReference type="InterPro" id="IPR013083">
    <property type="entry name" value="Znf_RING/FYVE/PHD"/>
</dbReference>
<dbReference type="Gene3D" id="3.30.40.10">
    <property type="entry name" value="Zinc/RING finger domain, C3HC4 (zinc finger)"/>
    <property type="match status" value="1"/>
</dbReference>
<dbReference type="Proteomes" id="UP000821837">
    <property type="component" value="Unassembled WGS sequence"/>
</dbReference>
<dbReference type="Pfam" id="PF00078">
    <property type="entry name" value="RVT_1"/>
    <property type="match status" value="1"/>
</dbReference>
<dbReference type="PANTHER" id="PTHR33395">
    <property type="entry name" value="TRANSCRIPTASE, PUTATIVE-RELATED-RELATED"/>
    <property type="match status" value="1"/>
</dbReference>
<accession>A0A9D4PII7</accession>
<dbReference type="GO" id="GO:0007508">
    <property type="term" value="P:larval heart development"/>
    <property type="evidence" value="ECO:0007669"/>
    <property type="project" value="TreeGrafter"/>
</dbReference>
<sequence length="801" mass="89146">MASCCFSCRRRPPHFCIAIVFASLVVHVVSCLPPADPLAPQTIAAGHPNHVFWTFRLILPPPSVSFDVSLTVDLLRPPLSRAGPLSPVRAYHSFLLTGVSPEQPGPSLLTCGDISPNPGPAVCARCDKRVYDHQAALCCDDCDRWCHRQCVYMSLQEYRRLGGCNTSWPLGVRPTYIQSPREDANVLVQLSKQTWLDASVTDSELFDTSGYTVLRKDRCGRGGGVLMAFPTPAKVNRRLDLEHDDLEALFVELIFKQYTNVLVFGDFNAHIDWTSHDDPLPHDRTDDLLLDIMTSANLVQACLEPTYSSRDGTSSSLDLVFVADPTRVTSCTTSEGLANSDHRAIEVCYAAVLPRNGHHARQLWKFDQTDHTHLARLAHLAPWCMTSSGDDCLGNYELWCDMALAIQRECVPSCTRTSKRRHRPWITPEIMKAARQKRLLFRKASRTQCPITFQLAKAHQRSLKVAIHVEHQRYTTRLAEKATENPKVFWSYVNSLRSSHHRPSFNVQGKLVDRPAEVSALFAEQFSSIYVQAPADDSELLEKFSPRDQGTHPTQLPDDSRDDSLLLSATFSPEALSSAISKINPSPSPGPDGMAPTFFRLLAPQVLVSLCTVFQSLLDHGTVPASWKRALVTPVHKGKSKPSNDPKNYRPHGFRRDRSCDTALATLNQIVSHNLDNRVETDVIQLDLSNAFDTLNISLLLDKAKEAGIRGCLLGWLANFLIGRSQRVLYCGAHSKRIPVPSGVPQGSVLAPTLFLIYVNNMPQDNRFPLVQYADDTSILAPILCPSTSEDLQEYLMVIDS</sequence>
<evidence type="ECO:0000256" key="1">
    <source>
        <dbReference type="SAM" id="MobiDB-lite"/>
    </source>
</evidence>
<dbReference type="Gene3D" id="3.60.10.10">
    <property type="entry name" value="Endonuclease/exonuclease/phosphatase"/>
    <property type="match status" value="1"/>
</dbReference>
<dbReference type="PANTHER" id="PTHR33395:SF22">
    <property type="entry name" value="REVERSE TRANSCRIPTASE DOMAIN-CONTAINING PROTEIN"/>
    <property type="match status" value="1"/>
</dbReference>
<dbReference type="InterPro" id="IPR036691">
    <property type="entry name" value="Endo/exonu/phosph_ase_sf"/>
</dbReference>
<dbReference type="SUPFAM" id="SSF56219">
    <property type="entry name" value="DNase I-like"/>
    <property type="match status" value="1"/>
</dbReference>
<dbReference type="AlphaFoldDB" id="A0A9D4PII7"/>
<organism evidence="4 5">
    <name type="scientific">Rhipicephalus sanguineus</name>
    <name type="common">Brown dog tick</name>
    <name type="synonym">Ixodes sanguineus</name>
    <dbReference type="NCBI Taxonomy" id="34632"/>
    <lineage>
        <taxon>Eukaryota</taxon>
        <taxon>Metazoa</taxon>
        <taxon>Ecdysozoa</taxon>
        <taxon>Arthropoda</taxon>
        <taxon>Chelicerata</taxon>
        <taxon>Arachnida</taxon>
        <taxon>Acari</taxon>
        <taxon>Parasitiformes</taxon>
        <taxon>Ixodida</taxon>
        <taxon>Ixodoidea</taxon>
        <taxon>Ixodidae</taxon>
        <taxon>Rhipicephalinae</taxon>
        <taxon>Rhipicephalus</taxon>
        <taxon>Rhipicephalus</taxon>
    </lineage>
</organism>
<dbReference type="GO" id="GO:0031012">
    <property type="term" value="C:extracellular matrix"/>
    <property type="evidence" value="ECO:0007669"/>
    <property type="project" value="TreeGrafter"/>
</dbReference>
<keyword evidence="5" id="KW-1185">Reference proteome</keyword>
<comment type="caution">
    <text evidence="4">The sequence shown here is derived from an EMBL/GenBank/DDBJ whole genome shotgun (WGS) entry which is preliminary data.</text>
</comment>
<feature type="chain" id="PRO_5039324655" description="Reverse transcriptase domain-containing protein" evidence="2">
    <location>
        <begin position="32"/>
        <end position="801"/>
    </location>
</feature>
<protein>
    <recommendedName>
        <fullName evidence="3">Reverse transcriptase domain-containing protein</fullName>
    </recommendedName>
</protein>
<dbReference type="Pfam" id="PF14529">
    <property type="entry name" value="Exo_endo_phos_2"/>
    <property type="match status" value="1"/>
</dbReference>